<organism evidence="1 2">
    <name type="scientific">Dryococelus australis</name>
    <dbReference type="NCBI Taxonomy" id="614101"/>
    <lineage>
        <taxon>Eukaryota</taxon>
        <taxon>Metazoa</taxon>
        <taxon>Ecdysozoa</taxon>
        <taxon>Arthropoda</taxon>
        <taxon>Hexapoda</taxon>
        <taxon>Insecta</taxon>
        <taxon>Pterygota</taxon>
        <taxon>Neoptera</taxon>
        <taxon>Polyneoptera</taxon>
        <taxon>Phasmatodea</taxon>
        <taxon>Verophasmatodea</taxon>
        <taxon>Anareolatae</taxon>
        <taxon>Phasmatidae</taxon>
        <taxon>Eurycanthinae</taxon>
        <taxon>Dryococelus</taxon>
    </lineage>
</organism>
<comment type="caution">
    <text evidence="1">The sequence shown here is derived from an EMBL/GenBank/DDBJ whole genome shotgun (WGS) entry which is preliminary data.</text>
</comment>
<protein>
    <submittedName>
        <fullName evidence="1">Uncharacterized protein</fullName>
    </submittedName>
</protein>
<proteinExistence type="predicted"/>
<dbReference type="EMBL" id="JARBHB010000009">
    <property type="protein sequence ID" value="KAJ8875977.1"/>
    <property type="molecule type" value="Genomic_DNA"/>
</dbReference>
<name>A0ABQ9GVE5_9NEOP</name>
<reference evidence="1 2" key="1">
    <citation type="submission" date="2023-02" db="EMBL/GenBank/DDBJ databases">
        <title>LHISI_Scaffold_Assembly.</title>
        <authorList>
            <person name="Stuart O.P."/>
            <person name="Cleave R."/>
            <person name="Magrath M.J.L."/>
            <person name="Mikheyev A.S."/>
        </authorList>
    </citation>
    <scope>NUCLEOTIDE SEQUENCE [LARGE SCALE GENOMIC DNA]</scope>
    <source>
        <strain evidence="1">Daus_M_001</strain>
        <tissue evidence="1">Leg muscle</tissue>
    </source>
</reference>
<accession>A0ABQ9GVE5</accession>
<evidence type="ECO:0000313" key="2">
    <source>
        <dbReference type="Proteomes" id="UP001159363"/>
    </source>
</evidence>
<dbReference type="Proteomes" id="UP001159363">
    <property type="component" value="Chromosome 8"/>
</dbReference>
<evidence type="ECO:0000313" key="1">
    <source>
        <dbReference type="EMBL" id="KAJ8875977.1"/>
    </source>
</evidence>
<sequence length="818" mass="91016">MAVPCKHTASTCANLSCLDISKQDSVMVNVDSKQLRFPRNLERASLNHSSDTHETPYDRVKRCREGKINIKASKLVNVDVFTQNNGHVPNAATPNVFIEDFGKLRINRLRPVFPSREEENHARKLPFSAVNWDYFDEGREGRHDGNTARLARRSDEALGVRVSVARIAPSLLDLGRADARPRSRSEGAIRATLTRTPSASSLLRARRASIFVLTLYRNHLPKFVGLIENHSVYSRCWPSFPFGGCVCFPPCLSKHRSSSGVLEADPAPRSNRDFLEKQVALPETASHVIAGDNIACLFIGQSEVCSSQIETKTRFFVGRVWHKENFRPEERWCSKEVVVFIDVTITGPKDPVGRNSAIAGGVCPFDVCPKKKGRDLAEPQSRAHAVRNYSPNPLKGVRDEVSTFEINLRKMSLPLPAYILTGAPSDMRPVKLVTMEEPTGVKSCEYGAAPECKCGGKGRSPRKPAVTVPTCGNLRIESDLPWNSEIHSPEARALAAAPPQPPRRVCNYTARSRNGAHGFRNELLKWVLFIIISRRVSQHHYAAASGPWAGLRRRKELVISPKVPFNLLCPVAPTPSPIPYQTGSLFRTRIRPARNSNGATVFPRRSQVRSQIEFRTAMVQPGLSPRDAARAAGRQNCRSIPIRCPSSRGSKASWPMSVSLETTPTGLRYVCYSVFLISSHFRREYVFKFATAVGGNPENPMTTKSGDTVWHCSSESIAYIPNSITPLDCQRIKESVTLSKDYEASRLMGLGRECRNFWVRFAASHNFRTPVHNVCSVVVTPLDSRRATSCGYNSSHPVWHALYECLQDIHGDSSPFLL</sequence>
<gene>
    <name evidence="1" type="ORF">PR048_023885</name>
</gene>
<keyword evidence="2" id="KW-1185">Reference proteome</keyword>